<comment type="similarity">
    <text evidence="1">Belongs to the type-B carboxylesterase/lipase family.</text>
</comment>
<dbReference type="PANTHER" id="PTHR43918:SF4">
    <property type="entry name" value="CARBOXYLIC ESTER HYDROLASE"/>
    <property type="match status" value="1"/>
</dbReference>
<dbReference type="WBParaSite" id="PTRK_0000237000.1">
    <property type="protein sequence ID" value="PTRK_0000237000.1"/>
    <property type="gene ID" value="PTRK_0000237000"/>
</dbReference>
<dbReference type="InterPro" id="IPR050654">
    <property type="entry name" value="AChE-related_enzymes"/>
</dbReference>
<reference evidence="6" key="1">
    <citation type="submission" date="2017-02" db="UniProtKB">
        <authorList>
            <consortium name="WormBaseParasite"/>
        </authorList>
    </citation>
    <scope>IDENTIFICATION</scope>
</reference>
<dbReference type="GO" id="GO:0003990">
    <property type="term" value="F:acetylcholinesterase activity"/>
    <property type="evidence" value="ECO:0007669"/>
    <property type="project" value="TreeGrafter"/>
</dbReference>
<dbReference type="GO" id="GO:0005615">
    <property type="term" value="C:extracellular space"/>
    <property type="evidence" value="ECO:0007669"/>
    <property type="project" value="TreeGrafter"/>
</dbReference>
<sequence>MDSNKFILRRTLILNEKLIVDEYLSIPYVKPSVKELRFDLSKKLKLPKKKYFAHYPGAIRSQEPCLTSTFNSNIFDTPPYNISEDCLQLNIWVPKETTGAVIVQFYGDSYEKLSTFYDYFNGSVLAAYSKSIVVNVNFRLSCLELANSKKSTNKGNISFQDQQLALKWIKKYIHQFGGDKSKMS</sequence>
<dbReference type="Pfam" id="PF00135">
    <property type="entry name" value="COesterase"/>
    <property type="match status" value="1"/>
</dbReference>
<evidence type="ECO:0000313" key="6">
    <source>
        <dbReference type="WBParaSite" id="PTRK_0000237000.1"/>
    </source>
</evidence>
<dbReference type="PANTHER" id="PTHR43918">
    <property type="entry name" value="ACETYLCHOLINESTERASE"/>
    <property type="match status" value="1"/>
</dbReference>
<dbReference type="GO" id="GO:0005886">
    <property type="term" value="C:plasma membrane"/>
    <property type="evidence" value="ECO:0007669"/>
    <property type="project" value="TreeGrafter"/>
</dbReference>
<evidence type="ECO:0000256" key="2">
    <source>
        <dbReference type="ARBA" id="ARBA00022487"/>
    </source>
</evidence>
<dbReference type="GO" id="GO:0019695">
    <property type="term" value="P:choline metabolic process"/>
    <property type="evidence" value="ECO:0007669"/>
    <property type="project" value="TreeGrafter"/>
</dbReference>
<organism evidence="5 6">
    <name type="scientific">Parastrongyloides trichosuri</name>
    <name type="common">Possum-specific nematode worm</name>
    <dbReference type="NCBI Taxonomy" id="131310"/>
    <lineage>
        <taxon>Eukaryota</taxon>
        <taxon>Metazoa</taxon>
        <taxon>Ecdysozoa</taxon>
        <taxon>Nematoda</taxon>
        <taxon>Chromadorea</taxon>
        <taxon>Rhabditida</taxon>
        <taxon>Tylenchina</taxon>
        <taxon>Panagrolaimomorpha</taxon>
        <taxon>Strongyloidoidea</taxon>
        <taxon>Strongyloididae</taxon>
        <taxon>Parastrongyloides</taxon>
    </lineage>
</organism>
<accession>A0A0N4Z5I0</accession>
<keyword evidence="5" id="KW-1185">Reference proteome</keyword>
<feature type="domain" description="Carboxylesterase type B" evidence="4">
    <location>
        <begin position="16"/>
        <end position="182"/>
    </location>
</feature>
<protein>
    <submittedName>
        <fullName evidence="6">COesterase domain-containing protein</fullName>
    </submittedName>
</protein>
<evidence type="ECO:0000256" key="1">
    <source>
        <dbReference type="ARBA" id="ARBA00005964"/>
    </source>
</evidence>
<dbReference type="Gene3D" id="3.40.50.1820">
    <property type="entry name" value="alpha/beta hydrolase"/>
    <property type="match status" value="1"/>
</dbReference>
<dbReference type="InterPro" id="IPR002018">
    <property type="entry name" value="CarbesteraseB"/>
</dbReference>
<dbReference type="AlphaFoldDB" id="A0A0N4Z5I0"/>
<dbReference type="InterPro" id="IPR029058">
    <property type="entry name" value="AB_hydrolase_fold"/>
</dbReference>
<dbReference type="Proteomes" id="UP000038045">
    <property type="component" value="Unplaced"/>
</dbReference>
<dbReference type="STRING" id="131310.A0A0N4Z5I0"/>
<proteinExistence type="inferred from homology"/>
<name>A0A0N4Z5I0_PARTI</name>
<dbReference type="GO" id="GO:0006581">
    <property type="term" value="P:acetylcholine catabolic process"/>
    <property type="evidence" value="ECO:0007669"/>
    <property type="project" value="TreeGrafter"/>
</dbReference>
<evidence type="ECO:0000256" key="3">
    <source>
        <dbReference type="ARBA" id="ARBA00022801"/>
    </source>
</evidence>
<evidence type="ECO:0000259" key="4">
    <source>
        <dbReference type="Pfam" id="PF00135"/>
    </source>
</evidence>
<keyword evidence="2" id="KW-0719">Serine esterase</keyword>
<evidence type="ECO:0000313" key="5">
    <source>
        <dbReference type="Proteomes" id="UP000038045"/>
    </source>
</evidence>
<keyword evidence="3" id="KW-0378">Hydrolase</keyword>
<dbReference type="SUPFAM" id="SSF53474">
    <property type="entry name" value="alpha/beta-Hydrolases"/>
    <property type="match status" value="1"/>
</dbReference>